<sequence length="176" mass="20320">MSQRKLVLYIASSLDGYIATDEHNLDWLFAVEGEGDNGYSRFYESVDTILIGRITYDWIIEHEKGAFPYKGKECYVFTRTKKDDNEYVNFICEDVVQFSKDLKNKNGKNIWLVGGGNLLNTFIEENLVDEIIITIAPVLLGKGIPLFRDNSFQTSLSLKSINRFNQFVELHYEVVR</sequence>
<evidence type="ECO:0000313" key="1">
    <source>
        <dbReference type="EMBL" id="GKX66397.1"/>
    </source>
</evidence>
<proteinExistence type="predicted"/>
<dbReference type="EMBL" id="BROD01000001">
    <property type="protein sequence ID" value="GKX66397.1"/>
    <property type="molecule type" value="Genomic_DNA"/>
</dbReference>
<accession>A0ACB5RB26</accession>
<keyword evidence="2" id="KW-1185">Reference proteome</keyword>
<protein>
    <submittedName>
        <fullName evidence="1">Dihydrofolate reductase</fullName>
    </submittedName>
</protein>
<dbReference type="Proteomes" id="UP001058074">
    <property type="component" value="Unassembled WGS sequence"/>
</dbReference>
<comment type="caution">
    <text evidence="1">The sequence shown here is derived from an EMBL/GenBank/DDBJ whole genome shotgun (WGS) entry which is preliminary data.</text>
</comment>
<reference evidence="1" key="1">
    <citation type="journal article" date="2025" name="Int. J. Syst. Evol. Microbiol.">
        <title>Inconstantimicrobium mannanitabidum sp. nov., a novel member of the family Clostridiaceae isolated from anoxic soil under the treatment of reductive soil disinfestation.</title>
        <authorList>
            <person name="Ueki A."/>
            <person name="Tonouchi A."/>
            <person name="Honma S."/>
            <person name="Kaku N."/>
            <person name="Ueki K."/>
        </authorList>
    </citation>
    <scope>NUCLEOTIDE SEQUENCE</scope>
    <source>
        <strain evidence="1">TW13</strain>
    </source>
</reference>
<organism evidence="1 2">
    <name type="scientific">Inconstantimicrobium mannanitabidum</name>
    <dbReference type="NCBI Taxonomy" id="1604901"/>
    <lineage>
        <taxon>Bacteria</taxon>
        <taxon>Bacillati</taxon>
        <taxon>Bacillota</taxon>
        <taxon>Clostridia</taxon>
        <taxon>Eubacteriales</taxon>
        <taxon>Clostridiaceae</taxon>
        <taxon>Inconstantimicrobium</taxon>
    </lineage>
</organism>
<name>A0ACB5RB26_9CLOT</name>
<gene>
    <name evidence="1" type="ORF">rsdtw13_16550</name>
</gene>
<evidence type="ECO:0000313" key="2">
    <source>
        <dbReference type="Proteomes" id="UP001058074"/>
    </source>
</evidence>